<comment type="caution">
    <text evidence="3">The sequence shown here is derived from an EMBL/GenBank/DDBJ whole genome shotgun (WGS) entry which is preliminary data.</text>
</comment>
<keyword evidence="1" id="KW-1133">Transmembrane helix</keyword>
<gene>
    <name evidence="3" type="ORF">HXO58_09240</name>
</gene>
<keyword evidence="1" id="KW-0472">Membrane</keyword>
<evidence type="ECO:0000259" key="2">
    <source>
        <dbReference type="Pfam" id="PF26526"/>
    </source>
</evidence>
<keyword evidence="1" id="KW-0812">Transmembrane</keyword>
<reference evidence="3" key="1">
    <citation type="submission" date="2020-04" db="EMBL/GenBank/DDBJ databases">
        <title>Deep metagenomics examines the oral microbiome during advanced dental caries in children, revealing novel taxa and co-occurrences with host molecules.</title>
        <authorList>
            <person name="Baker J.L."/>
            <person name="Morton J.T."/>
            <person name="Dinis M."/>
            <person name="Alvarez R."/>
            <person name="Tran N.C."/>
            <person name="Knight R."/>
            <person name="Edlund A."/>
        </authorList>
    </citation>
    <scope>NUCLEOTIDE SEQUENCE</scope>
    <source>
        <strain evidence="3">JCVI_29_bin.11</strain>
    </source>
</reference>
<evidence type="ECO:0000313" key="3">
    <source>
        <dbReference type="EMBL" id="MBF1659995.1"/>
    </source>
</evidence>
<evidence type="ECO:0000313" key="4">
    <source>
        <dbReference type="Proteomes" id="UP000713964"/>
    </source>
</evidence>
<name>A0A930L203_9MICC</name>
<dbReference type="InterPro" id="IPR058488">
    <property type="entry name" value="DUF8175"/>
</dbReference>
<protein>
    <recommendedName>
        <fullName evidence="2">DUF8175 domain-containing protein</fullName>
    </recommendedName>
</protein>
<accession>A0A930L203</accession>
<evidence type="ECO:0000256" key="1">
    <source>
        <dbReference type="SAM" id="Phobius"/>
    </source>
</evidence>
<feature type="domain" description="DUF8175" evidence="2">
    <location>
        <begin position="59"/>
        <end position="223"/>
    </location>
</feature>
<dbReference type="Proteomes" id="UP000713964">
    <property type="component" value="Unassembled WGS sequence"/>
</dbReference>
<feature type="transmembrane region" description="Helical" evidence="1">
    <location>
        <begin position="12"/>
        <end position="33"/>
    </location>
</feature>
<dbReference type="Pfam" id="PF26526">
    <property type="entry name" value="DUF8175"/>
    <property type="match status" value="1"/>
</dbReference>
<dbReference type="AlphaFoldDB" id="A0A930L203"/>
<organism evidence="3 4">
    <name type="scientific">Rothia mucilaginosa</name>
    <dbReference type="NCBI Taxonomy" id="43675"/>
    <lineage>
        <taxon>Bacteria</taxon>
        <taxon>Bacillati</taxon>
        <taxon>Actinomycetota</taxon>
        <taxon>Actinomycetes</taxon>
        <taxon>Micrococcales</taxon>
        <taxon>Micrococcaceae</taxon>
        <taxon>Rothia</taxon>
    </lineage>
</organism>
<dbReference type="EMBL" id="JABZXL010000036">
    <property type="protein sequence ID" value="MBF1659995.1"/>
    <property type="molecule type" value="Genomic_DNA"/>
</dbReference>
<sequence length="242" mass="25796">MIREVLRSRRSSVIFMAAVLVIAGLLAVKVIFFPEQARESAAPSASASAAPSLSAVAASAGSVGADGRAVCDVKVPAGKEFSAEVPSDFTWAATSDGPRYPVSRTYGPTVQVGHTGQCFAHNPTGAAMAAIAGLHAQSDSQAPESERRALMSSRLSSQPLDTPSTERVDSQVYGYTIQGYSPERATVQVAVLYRSPNHIVVRFTIRMVWESGDWRFDSEESEINPSIVTETGELSTQIFKVA</sequence>
<proteinExistence type="predicted"/>